<name>A0A9P8XT45_9PEZI</name>
<protein>
    <submittedName>
        <fullName evidence="3">Uncharacterized protein</fullName>
    </submittedName>
</protein>
<feature type="region of interest" description="Disordered" evidence="1">
    <location>
        <begin position="139"/>
        <end position="194"/>
    </location>
</feature>
<dbReference type="AlphaFoldDB" id="A0A9P8XT45"/>
<evidence type="ECO:0000256" key="1">
    <source>
        <dbReference type="SAM" id="MobiDB-lite"/>
    </source>
</evidence>
<gene>
    <name evidence="3" type="ORF">B0I36DRAFT_355373</name>
</gene>
<feature type="compositionally biased region" description="Polar residues" evidence="1">
    <location>
        <begin position="139"/>
        <end position="156"/>
    </location>
</feature>
<keyword evidence="2" id="KW-0472">Membrane</keyword>
<proteinExistence type="predicted"/>
<organism evidence="3 4">
    <name type="scientific">Microdochium trichocladiopsis</name>
    <dbReference type="NCBI Taxonomy" id="1682393"/>
    <lineage>
        <taxon>Eukaryota</taxon>
        <taxon>Fungi</taxon>
        <taxon>Dikarya</taxon>
        <taxon>Ascomycota</taxon>
        <taxon>Pezizomycotina</taxon>
        <taxon>Sordariomycetes</taxon>
        <taxon>Xylariomycetidae</taxon>
        <taxon>Xylariales</taxon>
        <taxon>Microdochiaceae</taxon>
        <taxon>Microdochium</taxon>
    </lineage>
</organism>
<evidence type="ECO:0000313" key="4">
    <source>
        <dbReference type="Proteomes" id="UP000756346"/>
    </source>
</evidence>
<sequence length="194" mass="20808">MTLDIAETIALFTLLVGCVPGLYWLHNTAKHRQWLPFARRCHRIESAPNPLLPLTNNPLHSQSNRPASPSPLDTIATAGLGGFASGMYSTAPQGSTSVLEHLISPPPPARLAPVRNSSKIPITASLSFQKSPNICAQQDSLGTCPSQSTHLSTGHEQPSREEFGVVAAATPSPRPHPLRPNPDTLHPGRDTNRT</sequence>
<evidence type="ECO:0000313" key="3">
    <source>
        <dbReference type="EMBL" id="KAH7014106.1"/>
    </source>
</evidence>
<dbReference type="Proteomes" id="UP000756346">
    <property type="component" value="Unassembled WGS sequence"/>
</dbReference>
<dbReference type="EMBL" id="JAGTJQ010000013">
    <property type="protein sequence ID" value="KAH7014106.1"/>
    <property type="molecule type" value="Genomic_DNA"/>
</dbReference>
<feature type="transmembrane region" description="Helical" evidence="2">
    <location>
        <begin position="6"/>
        <end position="25"/>
    </location>
</feature>
<keyword evidence="2" id="KW-0812">Transmembrane</keyword>
<dbReference type="GeneID" id="70186981"/>
<reference evidence="3" key="1">
    <citation type="journal article" date="2021" name="Nat. Commun.">
        <title>Genetic determinants of endophytism in the Arabidopsis root mycobiome.</title>
        <authorList>
            <person name="Mesny F."/>
            <person name="Miyauchi S."/>
            <person name="Thiergart T."/>
            <person name="Pickel B."/>
            <person name="Atanasova L."/>
            <person name="Karlsson M."/>
            <person name="Huettel B."/>
            <person name="Barry K.W."/>
            <person name="Haridas S."/>
            <person name="Chen C."/>
            <person name="Bauer D."/>
            <person name="Andreopoulos W."/>
            <person name="Pangilinan J."/>
            <person name="LaButti K."/>
            <person name="Riley R."/>
            <person name="Lipzen A."/>
            <person name="Clum A."/>
            <person name="Drula E."/>
            <person name="Henrissat B."/>
            <person name="Kohler A."/>
            <person name="Grigoriev I.V."/>
            <person name="Martin F.M."/>
            <person name="Hacquard S."/>
        </authorList>
    </citation>
    <scope>NUCLEOTIDE SEQUENCE</scope>
    <source>
        <strain evidence="3">MPI-CAGE-CH-0230</strain>
    </source>
</reference>
<keyword evidence="4" id="KW-1185">Reference proteome</keyword>
<evidence type="ECO:0000256" key="2">
    <source>
        <dbReference type="SAM" id="Phobius"/>
    </source>
</evidence>
<keyword evidence="2" id="KW-1133">Transmembrane helix</keyword>
<dbReference type="RefSeq" id="XP_046005073.1">
    <property type="nucleotide sequence ID" value="XM_046157435.1"/>
</dbReference>
<accession>A0A9P8XT45</accession>
<comment type="caution">
    <text evidence="3">The sequence shown here is derived from an EMBL/GenBank/DDBJ whole genome shotgun (WGS) entry which is preliminary data.</text>
</comment>